<dbReference type="Pfam" id="PF24708">
    <property type="entry name" value="Lip_C"/>
    <property type="match status" value="1"/>
</dbReference>
<dbReference type="SUPFAM" id="SSF53474">
    <property type="entry name" value="alpha/beta-Hydrolases"/>
    <property type="match status" value="1"/>
</dbReference>
<keyword evidence="4" id="KW-0378">Hydrolase</keyword>
<evidence type="ECO:0000256" key="2">
    <source>
        <dbReference type="ARBA" id="ARBA00022525"/>
    </source>
</evidence>
<proteinExistence type="predicted"/>
<feature type="domain" description="Lipase-like C-terminal" evidence="6">
    <location>
        <begin position="85"/>
        <end position="212"/>
    </location>
</feature>
<evidence type="ECO:0000256" key="5">
    <source>
        <dbReference type="ARBA" id="ARBA00023098"/>
    </source>
</evidence>
<evidence type="ECO:0000256" key="3">
    <source>
        <dbReference type="ARBA" id="ARBA00022729"/>
    </source>
</evidence>
<evidence type="ECO:0000256" key="4">
    <source>
        <dbReference type="ARBA" id="ARBA00022801"/>
    </source>
</evidence>
<dbReference type="InterPro" id="IPR056304">
    <property type="entry name" value="Lip-like_C"/>
</dbReference>
<evidence type="ECO:0000256" key="1">
    <source>
        <dbReference type="ARBA" id="ARBA00004613"/>
    </source>
</evidence>
<comment type="caution">
    <text evidence="7">The sequence shown here is derived from an EMBL/GenBank/DDBJ whole genome shotgun (WGS) entry which is preliminary data.</text>
</comment>
<keyword evidence="2" id="KW-0964">Secreted</keyword>
<accession>A0A9P8HPM7</accession>
<gene>
    <name evidence="7" type="ORF">TsFJ059_000473</name>
</gene>
<name>A0A9P8HPM7_9HYPO</name>
<comment type="subcellular location">
    <subcellularLocation>
        <location evidence="1">Secreted</location>
    </subcellularLocation>
</comment>
<evidence type="ECO:0000259" key="6">
    <source>
        <dbReference type="Pfam" id="PF24708"/>
    </source>
</evidence>
<evidence type="ECO:0000313" key="8">
    <source>
        <dbReference type="Proteomes" id="UP000826573"/>
    </source>
</evidence>
<dbReference type="Proteomes" id="UP000826573">
    <property type="component" value="Unassembled WGS sequence"/>
</dbReference>
<dbReference type="EMBL" id="JAIMJC010000001">
    <property type="protein sequence ID" value="KAH0531673.1"/>
    <property type="molecule type" value="Genomic_DNA"/>
</dbReference>
<dbReference type="GO" id="GO:0005576">
    <property type="term" value="C:extracellular region"/>
    <property type="evidence" value="ECO:0007669"/>
    <property type="project" value="UniProtKB-SubCell"/>
</dbReference>
<dbReference type="GO" id="GO:0006629">
    <property type="term" value="P:lipid metabolic process"/>
    <property type="evidence" value="ECO:0007669"/>
    <property type="project" value="UniProtKB-KW"/>
</dbReference>
<dbReference type="AlphaFoldDB" id="A0A9P8HPM7"/>
<dbReference type="PANTHER" id="PTHR34043:SF3">
    <property type="entry name" value="ALPHA_BETA-HYDROLASES SUPERFAMILY PROTEIN"/>
    <property type="match status" value="1"/>
</dbReference>
<protein>
    <recommendedName>
        <fullName evidence="6">Lipase-like C-terminal domain-containing protein</fullName>
    </recommendedName>
</protein>
<reference evidence="7 8" key="1">
    <citation type="submission" date="2021-08" db="EMBL/GenBank/DDBJ databases">
        <title>The highly contiguous genome resource for Trichoderma semiorbis FJ059, a fungal antagonistic to plant pathogens.</title>
        <authorList>
            <person name="Liu T."/>
        </authorList>
    </citation>
    <scope>NUCLEOTIDE SEQUENCE [LARGE SCALE GENOMIC DNA]</scope>
    <source>
        <strain evidence="7 8">FJ059</strain>
    </source>
</reference>
<dbReference type="GO" id="GO:0016787">
    <property type="term" value="F:hydrolase activity"/>
    <property type="evidence" value="ECO:0007669"/>
    <property type="project" value="UniProtKB-KW"/>
</dbReference>
<sequence>MALNLNDPNGLVNLHNLAQEVENIAPDDKSVPIVFGWGAPLFGAINYFGGEIDIATLLANRGYTVIVASIAPISTNWERAWRDDWAISVTTLGTPHRGTTIIDVLESFVDRQLSAAVGLIARLFATASFYPPEKRAFDLQLDHWGICRNTGETFQGMLERLESPDGPVWKWLYSKNNGFYDNSIEGVHELSQKTINTSPNIFYFSLSFHATKPFPTDWPDWGKVALNEFPFKTGIPIPFLGQLTNMVVNGAWAFLPAIVDFPAFVQWITQSVITRVLRIQGYNMKLPSPGEYIPREDVIPIMMPTVYAMGGQQLTQAQREILEPGFEDWLQNDGIVNTASMLGPRGSVRNVSSLPDVDFSIPGKRGVYWHLGVNDTMDHADEIGIFIERDTVRPHTFCC</sequence>
<dbReference type="PANTHER" id="PTHR34043">
    <property type="entry name" value="ALPHA/BETA-HYDROLASES SUPERFAMILY PROTEIN"/>
    <property type="match status" value="1"/>
</dbReference>
<evidence type="ECO:0000313" key="7">
    <source>
        <dbReference type="EMBL" id="KAH0531673.1"/>
    </source>
</evidence>
<keyword evidence="8" id="KW-1185">Reference proteome</keyword>
<dbReference type="Gene3D" id="3.40.50.1820">
    <property type="entry name" value="alpha/beta hydrolase"/>
    <property type="match status" value="2"/>
</dbReference>
<dbReference type="InterPro" id="IPR029058">
    <property type="entry name" value="AB_hydrolase_fold"/>
</dbReference>
<keyword evidence="5" id="KW-0443">Lipid metabolism</keyword>
<keyword evidence="3" id="KW-0732">Signal</keyword>
<organism evidence="7 8">
    <name type="scientific">Trichoderma semiorbis</name>
    <dbReference type="NCBI Taxonomy" id="1491008"/>
    <lineage>
        <taxon>Eukaryota</taxon>
        <taxon>Fungi</taxon>
        <taxon>Dikarya</taxon>
        <taxon>Ascomycota</taxon>
        <taxon>Pezizomycotina</taxon>
        <taxon>Sordariomycetes</taxon>
        <taxon>Hypocreomycetidae</taxon>
        <taxon>Hypocreales</taxon>
        <taxon>Hypocreaceae</taxon>
        <taxon>Trichoderma</taxon>
    </lineage>
</organism>